<evidence type="ECO:0000313" key="1">
    <source>
        <dbReference type="EMBL" id="KAJ8620004.1"/>
    </source>
</evidence>
<evidence type="ECO:0000313" key="2">
    <source>
        <dbReference type="Proteomes" id="UP001234297"/>
    </source>
</evidence>
<gene>
    <name evidence="1" type="ORF">MRB53_028533</name>
</gene>
<sequence length="136" mass="15239">MNKVERFGRNCEAVQIRIILDGVDFCKKILLCSVAVEKIGSDIEGGRESGEIVGIFHHHRRKGQVSIVNCNAALYCWRSKHKGSGLMLPGRSSNNDRFYQVSVPLSLFQKATPCYVFIGYLLDGNVFTGYLPEELL</sequence>
<accession>A0ACC2KFU7</accession>
<organism evidence="1 2">
    <name type="scientific">Persea americana</name>
    <name type="common">Avocado</name>
    <dbReference type="NCBI Taxonomy" id="3435"/>
    <lineage>
        <taxon>Eukaryota</taxon>
        <taxon>Viridiplantae</taxon>
        <taxon>Streptophyta</taxon>
        <taxon>Embryophyta</taxon>
        <taxon>Tracheophyta</taxon>
        <taxon>Spermatophyta</taxon>
        <taxon>Magnoliopsida</taxon>
        <taxon>Magnoliidae</taxon>
        <taxon>Laurales</taxon>
        <taxon>Lauraceae</taxon>
        <taxon>Persea</taxon>
    </lineage>
</organism>
<comment type="caution">
    <text evidence="1">The sequence shown here is derived from an EMBL/GenBank/DDBJ whole genome shotgun (WGS) entry which is preliminary data.</text>
</comment>
<keyword evidence="2" id="KW-1185">Reference proteome</keyword>
<reference evidence="1 2" key="1">
    <citation type="journal article" date="2022" name="Hortic Res">
        <title>A haplotype resolved chromosomal level avocado genome allows analysis of novel avocado genes.</title>
        <authorList>
            <person name="Nath O."/>
            <person name="Fletcher S.J."/>
            <person name="Hayward A."/>
            <person name="Shaw L.M."/>
            <person name="Masouleh A.K."/>
            <person name="Furtado A."/>
            <person name="Henry R.J."/>
            <person name="Mitter N."/>
        </authorList>
    </citation>
    <scope>NUCLEOTIDE SEQUENCE [LARGE SCALE GENOMIC DNA]</scope>
    <source>
        <strain evidence="2">cv. Hass</strain>
    </source>
</reference>
<protein>
    <submittedName>
        <fullName evidence="1">Uncharacterized protein</fullName>
    </submittedName>
</protein>
<proteinExistence type="predicted"/>
<dbReference type="EMBL" id="CM056817">
    <property type="protein sequence ID" value="KAJ8620004.1"/>
    <property type="molecule type" value="Genomic_DNA"/>
</dbReference>
<dbReference type="Proteomes" id="UP001234297">
    <property type="component" value="Chromosome 9"/>
</dbReference>
<name>A0ACC2KFU7_PERAE</name>